<dbReference type="NCBIfam" id="TIGR03491">
    <property type="entry name" value="TM0106 family RecB-like putative nuclease"/>
    <property type="match status" value="1"/>
</dbReference>
<proteinExistence type="predicted"/>
<evidence type="ECO:0000256" key="3">
    <source>
        <dbReference type="ARBA" id="ARBA00022806"/>
    </source>
</evidence>
<dbReference type="Proteomes" id="UP000218427">
    <property type="component" value="Unassembled WGS sequence"/>
</dbReference>
<protein>
    <submittedName>
        <fullName evidence="7">Helicase</fullName>
    </submittedName>
</protein>
<feature type="domain" description="YprB ribonuclease H-like" evidence="6">
    <location>
        <begin position="294"/>
        <end position="477"/>
    </location>
</feature>
<dbReference type="InterPro" id="IPR047187">
    <property type="entry name" value="SF1_C_Upf1"/>
</dbReference>
<dbReference type="InterPro" id="IPR012337">
    <property type="entry name" value="RNaseH-like_sf"/>
</dbReference>
<feature type="domain" description="DNA2/NAM7 helicase-like C-terminal" evidence="5">
    <location>
        <begin position="919"/>
        <end position="1099"/>
    </location>
</feature>
<comment type="caution">
    <text evidence="7">The sequence shown here is derived from an EMBL/GenBank/DDBJ whole genome shotgun (WGS) entry which is preliminary data.</text>
</comment>
<dbReference type="InterPro" id="IPR050534">
    <property type="entry name" value="Coronavir_polyprotein_1ab"/>
</dbReference>
<dbReference type="Pfam" id="PF13482">
    <property type="entry name" value="RNase_H_2"/>
    <property type="match status" value="1"/>
</dbReference>
<evidence type="ECO:0000259" key="6">
    <source>
        <dbReference type="Pfam" id="PF13482"/>
    </source>
</evidence>
<dbReference type="Pfam" id="PF13087">
    <property type="entry name" value="AAA_12"/>
    <property type="match status" value="1"/>
</dbReference>
<keyword evidence="8" id="KW-1185">Reference proteome</keyword>
<keyword evidence="3 7" id="KW-0347">Helicase</keyword>
<evidence type="ECO:0000313" key="8">
    <source>
        <dbReference type="Proteomes" id="UP000218427"/>
    </source>
</evidence>
<evidence type="ECO:0000259" key="5">
    <source>
        <dbReference type="Pfam" id="PF13087"/>
    </source>
</evidence>
<sequence>MERLTVENPEHGIEPDGEDPLLAVLEQRGLEHEAEVLSNLKESGKEVVEIPRDVSLADQLVETHAAMRRGADVIYQATLKKGSFHGHADFLIRVDGASELGDYHYTVWDAKLSGTVKPSHLIQLCAYAEMLAEWQGRLPESVAVVLGRGQLQSFPLEEYLHYYRVQKQLFLLAEAHFRADAMPDPAESRARGRWGQYAESILDERDHLSRVANITRAQVKKLQATGIETLEGLAESMRTRVPGMPDTVFSRLQAQAQIQRASAGCEEPKFEILVPQAGQQLGLALLPPESPLDVFFDIEGFPLEEGGLEYLWGATYFDENGGRCFKDFWAHDAAQEKRAFEAFILWVYGRWQQDPSMHIYHYANYEVAACRRLMGRYGVCEHEVDQLLRNEVFVDLYKIVRHGLRLGERNYSIKSVEHLYRGQRETEVGTGGDSVVVYEQWRQQRDGDTWQTSAILNSIRDYNIDDCNSTQELVDWLRQQQRQHDIPYIGLAEPRDVEPSQEATERILCRERLLVLAEQQRTQERRERAESAAQQGEGTSSVPQSVVTETLAWLLEFHRREAKPVFWRLFDRLGLSDEDLADDINCLAQCVRTQRPPFKPTPNARKRAYEYQFDPSQEFKGAGSTFYIAGEENENGKTMRVGYEKLESDLQAGRIVVSSMREPPTLITLIPDEYVNPGLIELALDRQVAAYERGDWGACAIGDFLARATPRIKGIVPGTPIVDDGAATTPLHQVIHAVCGLQDSYLTIQGPPGAGKTYTGKHLIAELVREGKAVGICSNSHKAINNLLIGTADQCCKQGIEASFTCTKDNDPRLAELGIAVMTNSKLESVVEPGAVIGTTAWGFSREELQGRFDYLFVDEAGQVSLANLVAISGAAKNLVLLGDQMQLGQPIQGSHPGLSGLSVLDYLLGEQAAIDDTMGVFLDTTYRMHPAVNQVVSEAFYGGRLHAASDNAMQVVEVPDGYRGALDCEAGVVFLPVAHEGNTQASDEEVTAIKESAKELIGRIYHDKAGGLRELTLEDILFVAPYNHQVKKLQQALGPKARVGSVDKFQGQEAPVVFLSMCASDAADSPRGMDFLLDKHRLNVAISRAQALVVIVGSPLLGMAKAGSLSDLKRLNLWLRLTNADWMDNF</sequence>
<dbReference type="EMBL" id="LRFG02000002">
    <property type="protein sequence ID" value="PCO05582.1"/>
    <property type="molecule type" value="Genomic_DNA"/>
</dbReference>
<name>A0ABX4I0V0_9GAMM</name>
<dbReference type="InterPro" id="IPR038720">
    <property type="entry name" value="YprB_RNase_H-like_dom"/>
</dbReference>
<organism evidence="7 8">
    <name type="scientific">Microbulbifer flavimaris</name>
    <dbReference type="NCBI Taxonomy" id="1781068"/>
    <lineage>
        <taxon>Bacteria</taxon>
        <taxon>Pseudomonadati</taxon>
        <taxon>Pseudomonadota</taxon>
        <taxon>Gammaproteobacteria</taxon>
        <taxon>Cellvibrionales</taxon>
        <taxon>Microbulbiferaceae</taxon>
        <taxon>Microbulbifer</taxon>
    </lineage>
</organism>
<dbReference type="Gene3D" id="3.40.50.300">
    <property type="entry name" value="P-loop containing nucleotide triphosphate hydrolases"/>
    <property type="match status" value="2"/>
</dbReference>
<dbReference type="RefSeq" id="WP_082679432.1">
    <property type="nucleotide sequence ID" value="NZ_LRFG02000002.1"/>
</dbReference>
<keyword evidence="2" id="KW-0378">Hydrolase</keyword>
<reference evidence="7" key="1">
    <citation type="submission" date="2017-08" db="EMBL/GenBank/DDBJ databases">
        <title>Microbulbifer marisrubri sp. nov., a halophilic alphaproteobacterium isolated from marine sediment of the Yellow Sea, China.</title>
        <authorList>
            <person name="Zhang G."/>
            <person name="Xiong Q."/>
        </authorList>
    </citation>
    <scope>NUCLEOTIDE SEQUENCE [LARGE SCALE GENOMIC DNA]</scope>
    <source>
        <strain evidence="7">WRN-8</strain>
    </source>
</reference>
<dbReference type="CDD" id="cd17934">
    <property type="entry name" value="DEXXQc_Upf1-like"/>
    <property type="match status" value="1"/>
</dbReference>
<evidence type="ECO:0000256" key="2">
    <source>
        <dbReference type="ARBA" id="ARBA00022801"/>
    </source>
</evidence>
<dbReference type="CDD" id="cd18808">
    <property type="entry name" value="SF1_C_Upf1"/>
    <property type="match status" value="1"/>
</dbReference>
<accession>A0ABX4I0V0</accession>
<dbReference type="PANTHER" id="PTHR43788">
    <property type="entry name" value="DNA2/NAM7 HELICASE FAMILY MEMBER"/>
    <property type="match status" value="1"/>
</dbReference>
<dbReference type="GO" id="GO:0004386">
    <property type="term" value="F:helicase activity"/>
    <property type="evidence" value="ECO:0007669"/>
    <property type="project" value="UniProtKB-KW"/>
</dbReference>
<dbReference type="PANTHER" id="PTHR43788:SF8">
    <property type="entry name" value="DNA-BINDING PROTEIN SMUBP-2"/>
    <property type="match status" value="1"/>
</dbReference>
<keyword evidence="1" id="KW-0547">Nucleotide-binding</keyword>
<dbReference type="Pfam" id="PF13604">
    <property type="entry name" value="AAA_30"/>
    <property type="match status" value="1"/>
</dbReference>
<dbReference type="InterPro" id="IPR027417">
    <property type="entry name" value="P-loop_NTPase"/>
</dbReference>
<evidence type="ECO:0000256" key="4">
    <source>
        <dbReference type="ARBA" id="ARBA00022840"/>
    </source>
</evidence>
<evidence type="ECO:0000313" key="7">
    <source>
        <dbReference type="EMBL" id="PCO05582.1"/>
    </source>
</evidence>
<dbReference type="InterPro" id="IPR041679">
    <property type="entry name" value="DNA2/NAM7-like_C"/>
</dbReference>
<evidence type="ECO:0000256" key="1">
    <source>
        <dbReference type="ARBA" id="ARBA00022741"/>
    </source>
</evidence>
<dbReference type="InterPro" id="IPR019993">
    <property type="entry name" value="RecB_nuclease_TM0106_put"/>
</dbReference>
<dbReference type="SUPFAM" id="SSF52540">
    <property type="entry name" value="P-loop containing nucleoside triphosphate hydrolases"/>
    <property type="match status" value="1"/>
</dbReference>
<gene>
    <name evidence="7" type="ORF">AWR36_006080</name>
</gene>
<keyword evidence="4" id="KW-0067">ATP-binding</keyword>
<dbReference type="SUPFAM" id="SSF53098">
    <property type="entry name" value="Ribonuclease H-like"/>
    <property type="match status" value="1"/>
</dbReference>